<evidence type="ECO:0000256" key="2">
    <source>
        <dbReference type="ARBA" id="ARBA00006957"/>
    </source>
</evidence>
<feature type="region of interest" description="Disordered" evidence="5">
    <location>
        <begin position="26"/>
        <end position="65"/>
    </location>
</feature>
<evidence type="ECO:0000313" key="7">
    <source>
        <dbReference type="EMBL" id="AHM96197.1"/>
    </source>
</evidence>
<comment type="subcellular location">
    <subcellularLocation>
        <location evidence="1">Host nucleus</location>
    </subcellularLocation>
</comment>
<dbReference type="GO" id="GO:0042025">
    <property type="term" value="C:host cell nucleus"/>
    <property type="evidence" value="ECO:0007669"/>
    <property type="project" value="UniProtKB-SubCell"/>
</dbReference>
<accession>X2FGV9</accession>
<dbReference type="InterPro" id="IPR005035">
    <property type="entry name" value="Herpes_UL3"/>
</dbReference>
<evidence type="ECO:0000313" key="9">
    <source>
        <dbReference type="Proteomes" id="UP000164290"/>
    </source>
</evidence>
<evidence type="ECO:0000256" key="3">
    <source>
        <dbReference type="ARBA" id="ARBA00022553"/>
    </source>
</evidence>
<proteinExistence type="inferred from homology"/>
<organismHost>
    <name type="scientific">Macaca mulatta</name>
    <name type="common">Rhesus macaque</name>
    <dbReference type="NCBI Taxonomy" id="9544"/>
</organismHost>
<feature type="region of interest" description="Disordered" evidence="5">
    <location>
        <begin position="113"/>
        <end position="137"/>
    </location>
</feature>
<evidence type="ECO:0000313" key="8">
    <source>
        <dbReference type="Proteomes" id="UP000111502"/>
    </source>
</evidence>
<evidence type="ECO:0000256" key="1">
    <source>
        <dbReference type="ARBA" id="ARBA00004147"/>
    </source>
</evidence>
<dbReference type="Proteomes" id="UP000164290">
    <property type="component" value="Segment"/>
</dbReference>
<evidence type="ECO:0000256" key="4">
    <source>
        <dbReference type="ARBA" id="ARBA00022562"/>
    </source>
</evidence>
<feature type="compositionally biased region" description="Basic and acidic residues" evidence="5">
    <location>
        <begin position="53"/>
        <end position="65"/>
    </location>
</feature>
<organismHost>
    <name type="scientific">Macaca nemestrina</name>
    <name type="common">Pig-tailed macaque</name>
    <dbReference type="NCBI Taxonomy" id="9545"/>
</organismHost>
<keyword evidence="3" id="KW-0597">Phosphoprotein</keyword>
<organismHost>
    <name type="scientific">Macaca fascicularis</name>
    <name type="common">Crab-eating macaque</name>
    <name type="synonym">Cynomolgus monkey</name>
    <dbReference type="NCBI Taxonomy" id="9541"/>
</organismHost>
<evidence type="ECO:0000313" key="6">
    <source>
        <dbReference type="EMBL" id="AHM96124.1"/>
    </source>
</evidence>
<comment type="similarity">
    <text evidence="2">Belongs to the alphaherpesvirinae HHV-1 UL3 family.</text>
</comment>
<protein>
    <submittedName>
        <fullName evidence="7">Nuclear protein UL3</fullName>
    </submittedName>
</protein>
<gene>
    <name evidence="7" type="primary">UL3</name>
</gene>
<organismHost>
    <name type="scientific">Macaca leonina</name>
    <name type="common">Northern pig-tailed macaque</name>
    <name type="synonym">Macaca nemestrina leonina</name>
    <dbReference type="NCBI Taxonomy" id="90387"/>
</organismHost>
<organismHost>
    <name type="scientific">Homo sapiens</name>
    <name type="common">Human</name>
    <dbReference type="NCBI Taxonomy" id="9606"/>
</organismHost>
<dbReference type="Proteomes" id="UP000111502">
    <property type="component" value="Segment"/>
</dbReference>
<dbReference type="Pfam" id="PF03369">
    <property type="entry name" value="Herpes_UL3"/>
    <property type="match status" value="1"/>
</dbReference>
<evidence type="ECO:0000256" key="5">
    <source>
        <dbReference type="SAM" id="MobiDB-lite"/>
    </source>
</evidence>
<keyword evidence="4" id="KW-1048">Host nucleus</keyword>
<sequence length="230" mass="24971">MSALGEGAVPSTLAVLASWGWAFAPHDGPPERAVESPASPDPETPAARPAPPRADDRAPPDPRALDADHVAFDTVFMVSSVDELGRRQLTDTIRKDLRLSLVNLAIACTKTSSFSGTAGRARPRARHGPGHREPPSHKSLQMFVLCQRPHAARVRDQLRAVIASRKPRKYYTRSSDGRISPAVPVFVHEFVSNAPVYVHRDNVIAPAAPAPPRYRAPTRPADPTSDDTHK</sequence>
<name>X2FGV9_CHV16</name>
<feature type="compositionally biased region" description="Pro residues" evidence="5">
    <location>
        <begin position="39"/>
        <end position="52"/>
    </location>
</feature>
<feature type="region of interest" description="Disordered" evidence="5">
    <location>
        <begin position="207"/>
        <end position="230"/>
    </location>
</feature>
<dbReference type="EMBL" id="KF908241">
    <property type="protein sequence ID" value="AHM96124.1"/>
    <property type="molecule type" value="Genomic_DNA"/>
</dbReference>
<dbReference type="EMBL" id="KF908242">
    <property type="protein sequence ID" value="AHM96197.1"/>
    <property type="molecule type" value="Genomic_DNA"/>
</dbReference>
<organism evidence="7 9">
    <name type="scientific">Cercopithecine herpesvirus 16</name>
    <name type="common">CeHV-16</name>
    <name type="synonym">Herpesvirus papio 2</name>
    <dbReference type="NCBI Taxonomy" id="340907"/>
    <lineage>
        <taxon>Viruses</taxon>
        <taxon>Duplodnaviria</taxon>
        <taxon>Heunggongvirae</taxon>
        <taxon>Peploviricota</taxon>
        <taxon>Herviviricetes</taxon>
        <taxon>Herpesvirales</taxon>
        <taxon>Orthoherpesviridae</taxon>
        <taxon>Alphaherpesvirinae</taxon>
        <taxon>Simplexvirus</taxon>
        <taxon>Simplexvirus papiinealpha2</taxon>
    </lineage>
</organism>
<reference evidence="8 9" key="1">
    <citation type="journal article" date="2014" name="Virology">
        <title>A single viral gene determines lethal cross-species neurovirulence of baboon herpesvirus HVP2.</title>
        <authorList>
            <person name="Black D."/>
            <person name="Ohsawa K."/>
            <person name="Tyler S."/>
            <person name="Maxwell L."/>
            <person name="Eberle R."/>
        </authorList>
    </citation>
    <scope>NUCLEOTIDE SEQUENCE [LARGE SCALE GENOMIC DNA]</scope>
    <source>
        <strain evidence="7">A951</strain>
        <strain evidence="6">OU2-5</strain>
    </source>
</reference>